<dbReference type="AlphaFoldDB" id="A0A1H1ZU07"/>
<keyword evidence="1" id="KW-1133">Transmembrane helix</keyword>
<dbReference type="EMBL" id="LT629772">
    <property type="protein sequence ID" value="SDT37143.1"/>
    <property type="molecule type" value="Genomic_DNA"/>
</dbReference>
<dbReference type="Proteomes" id="UP000199103">
    <property type="component" value="Chromosome I"/>
</dbReference>
<feature type="transmembrane region" description="Helical" evidence="1">
    <location>
        <begin position="76"/>
        <end position="97"/>
    </location>
</feature>
<protein>
    <submittedName>
        <fullName evidence="2">Uncharacterized protein</fullName>
    </submittedName>
</protein>
<feature type="transmembrane region" description="Helical" evidence="1">
    <location>
        <begin position="6"/>
        <end position="25"/>
    </location>
</feature>
<reference evidence="2 3" key="1">
    <citation type="submission" date="2016-10" db="EMBL/GenBank/DDBJ databases">
        <authorList>
            <person name="de Groot N.N."/>
        </authorList>
    </citation>
    <scope>NUCLEOTIDE SEQUENCE [LARGE SCALE GENOMIC DNA]</scope>
    <source>
        <strain evidence="2 3">DSM 21800</strain>
    </source>
</reference>
<keyword evidence="1" id="KW-0812">Transmembrane</keyword>
<sequence length="171" mass="16809">MAFVGQLAVSMLGGGLLLLAVIVIARSVRVGALGRWGFGLVVAGLIAHLVGTVLGAVGAGLASVAHSVVGVVSGPVWMLAHLGYIGTTLVGIAAWRAGSVPRPVAVALITCAPVVLVGVPAGLALASAAGTVVSDSVAWVATELQFGLVWLLVGVVRSRPTVGSPAEVPVG</sequence>
<feature type="transmembrane region" description="Helical" evidence="1">
    <location>
        <begin position="104"/>
        <end position="125"/>
    </location>
</feature>
<proteinExistence type="predicted"/>
<evidence type="ECO:0000313" key="3">
    <source>
        <dbReference type="Proteomes" id="UP000199103"/>
    </source>
</evidence>
<evidence type="ECO:0000313" key="2">
    <source>
        <dbReference type="EMBL" id="SDT37143.1"/>
    </source>
</evidence>
<organism evidence="2 3">
    <name type="scientific">Microlunatus soli</name>
    <dbReference type="NCBI Taxonomy" id="630515"/>
    <lineage>
        <taxon>Bacteria</taxon>
        <taxon>Bacillati</taxon>
        <taxon>Actinomycetota</taxon>
        <taxon>Actinomycetes</taxon>
        <taxon>Propionibacteriales</taxon>
        <taxon>Propionibacteriaceae</taxon>
        <taxon>Microlunatus</taxon>
    </lineage>
</organism>
<name>A0A1H1ZU07_9ACTN</name>
<feature type="transmembrane region" description="Helical" evidence="1">
    <location>
        <begin position="37"/>
        <end position="64"/>
    </location>
</feature>
<accession>A0A1H1ZU07</accession>
<keyword evidence="1" id="KW-0472">Membrane</keyword>
<keyword evidence="3" id="KW-1185">Reference proteome</keyword>
<feature type="transmembrane region" description="Helical" evidence="1">
    <location>
        <begin position="137"/>
        <end position="156"/>
    </location>
</feature>
<evidence type="ECO:0000256" key="1">
    <source>
        <dbReference type="SAM" id="Phobius"/>
    </source>
</evidence>
<gene>
    <name evidence="2" type="ORF">SAMN04489812_5451</name>
</gene>